<evidence type="ECO:0000256" key="1">
    <source>
        <dbReference type="SAM" id="MobiDB-lite"/>
    </source>
</evidence>
<reference evidence="2 3" key="2">
    <citation type="submission" date="2018-11" db="EMBL/GenBank/DDBJ databases">
        <authorList>
            <consortium name="Pathogen Informatics"/>
        </authorList>
    </citation>
    <scope>NUCLEOTIDE SEQUENCE [LARGE SCALE GENOMIC DNA]</scope>
    <source>
        <strain evidence="2 3">Egypt</strain>
    </source>
</reference>
<sequence length="93" mass="10475">MAYDVGALGVMTDYPKRLLSFLDRNPMLAVNRSKYQPNGLHTTPSKQRKQTGRHVNDTMLTQFAVLRSKRPICRTSASTTLAHTGGDLHMMRD</sequence>
<gene>
    <name evidence="2" type="ORF">ECPE_LOCUS10941</name>
</gene>
<dbReference type="Proteomes" id="UP000272942">
    <property type="component" value="Unassembled WGS sequence"/>
</dbReference>
<name>A0A183AVF6_9TREM</name>
<evidence type="ECO:0000313" key="3">
    <source>
        <dbReference type="Proteomes" id="UP000272942"/>
    </source>
</evidence>
<keyword evidence="3" id="KW-1185">Reference proteome</keyword>
<dbReference type="AlphaFoldDB" id="A0A183AVF6"/>
<feature type="compositionally biased region" description="Polar residues" evidence="1">
    <location>
        <begin position="34"/>
        <end position="45"/>
    </location>
</feature>
<evidence type="ECO:0000313" key="2">
    <source>
        <dbReference type="EMBL" id="VDP87851.1"/>
    </source>
</evidence>
<accession>A0A183AVF6</accession>
<dbReference type="OrthoDB" id="1058301at2759"/>
<reference evidence="4" key="1">
    <citation type="submission" date="2016-06" db="UniProtKB">
        <authorList>
            <consortium name="WormBaseParasite"/>
        </authorList>
    </citation>
    <scope>IDENTIFICATION</scope>
</reference>
<proteinExistence type="predicted"/>
<dbReference type="EMBL" id="UZAN01049950">
    <property type="protein sequence ID" value="VDP87851.1"/>
    <property type="molecule type" value="Genomic_DNA"/>
</dbReference>
<feature type="region of interest" description="Disordered" evidence="1">
    <location>
        <begin position="34"/>
        <end position="53"/>
    </location>
</feature>
<protein>
    <submittedName>
        <fullName evidence="4">GP-PDE domain-containing protein</fullName>
    </submittedName>
</protein>
<dbReference type="WBParaSite" id="ECPE_0001097501-mRNA-1">
    <property type="protein sequence ID" value="ECPE_0001097501-mRNA-1"/>
    <property type="gene ID" value="ECPE_0001097501"/>
</dbReference>
<organism evidence="4">
    <name type="scientific">Echinostoma caproni</name>
    <dbReference type="NCBI Taxonomy" id="27848"/>
    <lineage>
        <taxon>Eukaryota</taxon>
        <taxon>Metazoa</taxon>
        <taxon>Spiralia</taxon>
        <taxon>Lophotrochozoa</taxon>
        <taxon>Platyhelminthes</taxon>
        <taxon>Trematoda</taxon>
        <taxon>Digenea</taxon>
        <taxon>Plagiorchiida</taxon>
        <taxon>Echinostomata</taxon>
        <taxon>Echinostomatoidea</taxon>
        <taxon>Echinostomatidae</taxon>
        <taxon>Echinostoma</taxon>
    </lineage>
</organism>
<evidence type="ECO:0000313" key="4">
    <source>
        <dbReference type="WBParaSite" id="ECPE_0001097501-mRNA-1"/>
    </source>
</evidence>